<reference evidence="5 6" key="2">
    <citation type="submission" date="2012-02" db="EMBL/GenBank/DDBJ databases">
        <title>Improved High-Quality Draft sequence of Desulfobacter postgatei 2ac9.</title>
        <authorList>
            <consortium name="US DOE Joint Genome Institute"/>
            <person name="Lucas S."/>
            <person name="Han J."/>
            <person name="Lapidus A."/>
            <person name="Cheng J.-F."/>
            <person name="Goodwin L."/>
            <person name="Pitluck S."/>
            <person name="Peters L."/>
            <person name="Ovchinnikova G."/>
            <person name="Held B."/>
            <person name="Detter J.C."/>
            <person name="Han C."/>
            <person name="Tapia R."/>
            <person name="Land M."/>
            <person name="Hauser L."/>
            <person name="Kyrpides N."/>
            <person name="Ivanova N."/>
            <person name="Pagani I."/>
            <person name="Orellana R."/>
            <person name="Lovley D."/>
            <person name="Woyke T."/>
        </authorList>
    </citation>
    <scope>NUCLEOTIDE SEQUENCE [LARGE SCALE GENOMIC DNA]</scope>
    <source>
        <strain evidence="5 6">2ac9</strain>
    </source>
</reference>
<evidence type="ECO:0000256" key="2">
    <source>
        <dbReference type="SAM" id="MobiDB-lite"/>
    </source>
</evidence>
<dbReference type="InterPro" id="IPR018392">
    <property type="entry name" value="LysM"/>
</dbReference>
<dbReference type="AlphaFoldDB" id="I5B2P3"/>
<dbReference type="GO" id="GO:0016020">
    <property type="term" value="C:membrane"/>
    <property type="evidence" value="ECO:0007669"/>
    <property type="project" value="InterPro"/>
</dbReference>
<dbReference type="GO" id="GO:0000270">
    <property type="term" value="P:peptidoglycan metabolic process"/>
    <property type="evidence" value="ECO:0007669"/>
    <property type="project" value="InterPro"/>
</dbReference>
<name>I5B2P3_9BACT</name>
<dbReference type="InterPro" id="IPR023346">
    <property type="entry name" value="Lysozyme-like_dom_sf"/>
</dbReference>
<feature type="chain" id="PRO_5003700458" evidence="3">
    <location>
        <begin position="36"/>
        <end position="515"/>
    </location>
</feature>
<evidence type="ECO:0000313" key="6">
    <source>
        <dbReference type="Proteomes" id="UP000005778"/>
    </source>
</evidence>
<sequence>MKSSSLFFKQINKKSGSVFLILICFTMFQSSAAMAQNRVNLNLKPVAFDLNTVENQLTEMMADWGETAFDVDDALVRHVSYFIKYYAVQNVDKSNNIIRRSEKYLYDIKKIFKKYSIAEDVAFALPFVESGFNPGALSNAGALGMFQFLDTTAVHYGLKIGENGLDERKDYQKSAEACAKYLRDNRRVFGSTVLSLASYHHGTRMVTDVLLNCGDDPGRQFGPIFKNSLLGPFSREYVPQCLAASLIYRYLKQNRLVMLSVPGFESKTLQAQTPVKSLKKMIPTLYKLNPDLEHAASIYPYASSNGYVLMTKIGYSSLTAEMIRTYPDWAKNPKPDPSGSTEVKGLPKTIHYVVQTHNDLSGIADIFGTSVKALKFSNRFLVKQGVHPGDVIEIKGMAPTTLALDGKSTVCDTPRALVTQEDETLETFCKRVVKTIRADCSSSRWQMGANLTPALIYYWNYDVLGNIQPDTPLEGGMNLRIYSDYRWHKTAAGSQAPPATPEALDYRYNPSVPTG</sequence>
<organism evidence="5 6">
    <name type="scientific">Desulfobacter postgatei 2ac9</name>
    <dbReference type="NCBI Taxonomy" id="879212"/>
    <lineage>
        <taxon>Bacteria</taxon>
        <taxon>Pseudomonadati</taxon>
        <taxon>Thermodesulfobacteriota</taxon>
        <taxon>Desulfobacteria</taxon>
        <taxon>Desulfobacterales</taxon>
        <taxon>Desulfobacteraceae</taxon>
        <taxon>Desulfobacter</taxon>
    </lineage>
</organism>
<dbReference type="GO" id="GO:0008933">
    <property type="term" value="F:peptidoglycan lytic transglycosylase activity"/>
    <property type="evidence" value="ECO:0007669"/>
    <property type="project" value="InterPro"/>
</dbReference>
<dbReference type="InterPro" id="IPR000189">
    <property type="entry name" value="Transglyc_AS"/>
</dbReference>
<protein>
    <submittedName>
        <fullName evidence="5">Soluble lytic murein transglycosylase-like protein</fullName>
    </submittedName>
</protein>
<dbReference type="HOGENOM" id="CLU_528669_0_0_7"/>
<proteinExistence type="inferred from homology"/>
<dbReference type="EMBL" id="CM001488">
    <property type="protein sequence ID" value="EIM63756.1"/>
    <property type="molecule type" value="Genomic_DNA"/>
</dbReference>
<evidence type="ECO:0000313" key="5">
    <source>
        <dbReference type="EMBL" id="EIM63756.1"/>
    </source>
</evidence>
<keyword evidence="3" id="KW-0732">Signal</keyword>
<evidence type="ECO:0000256" key="1">
    <source>
        <dbReference type="ARBA" id="ARBA00007734"/>
    </source>
</evidence>
<dbReference type="OrthoDB" id="5410551at2"/>
<gene>
    <name evidence="5" type="ORF">DespoDRAFT_01845</name>
</gene>
<dbReference type="SUPFAM" id="SSF53955">
    <property type="entry name" value="Lysozyme-like"/>
    <property type="match status" value="1"/>
</dbReference>
<dbReference type="PANTHER" id="PTHR37423:SF2">
    <property type="entry name" value="MEMBRANE-BOUND LYTIC MUREIN TRANSGLYCOSYLASE C"/>
    <property type="match status" value="1"/>
</dbReference>
<keyword evidence="6" id="KW-1185">Reference proteome</keyword>
<dbReference type="Proteomes" id="UP000005778">
    <property type="component" value="Chromosome"/>
</dbReference>
<dbReference type="PROSITE" id="PS51782">
    <property type="entry name" value="LYSM"/>
    <property type="match status" value="1"/>
</dbReference>
<dbReference type="STRING" id="879212.DespoDRAFT_01845"/>
<comment type="similarity">
    <text evidence="1">Belongs to the transglycosylase Slt family.</text>
</comment>
<evidence type="ECO:0000256" key="3">
    <source>
        <dbReference type="SAM" id="SignalP"/>
    </source>
</evidence>
<dbReference type="eggNOG" id="COG0741">
    <property type="taxonomic scope" value="Bacteria"/>
</dbReference>
<dbReference type="PANTHER" id="PTHR37423">
    <property type="entry name" value="SOLUBLE LYTIC MUREIN TRANSGLYCOSYLASE-RELATED"/>
    <property type="match status" value="1"/>
</dbReference>
<dbReference type="Gene3D" id="1.10.530.10">
    <property type="match status" value="1"/>
</dbReference>
<evidence type="ECO:0000259" key="4">
    <source>
        <dbReference type="PROSITE" id="PS51782"/>
    </source>
</evidence>
<dbReference type="Pfam" id="PF01464">
    <property type="entry name" value="SLT"/>
    <property type="match status" value="1"/>
</dbReference>
<accession>I5B2P3</accession>
<feature type="signal peptide" evidence="3">
    <location>
        <begin position="1"/>
        <end position="35"/>
    </location>
</feature>
<dbReference type="PROSITE" id="PS00922">
    <property type="entry name" value="TRANSGLYCOSYLASE"/>
    <property type="match status" value="1"/>
</dbReference>
<dbReference type="InterPro" id="IPR008258">
    <property type="entry name" value="Transglycosylase_SLT_dom_1"/>
</dbReference>
<feature type="domain" description="LysM" evidence="4">
    <location>
        <begin position="350"/>
        <end position="394"/>
    </location>
</feature>
<feature type="region of interest" description="Disordered" evidence="2">
    <location>
        <begin position="493"/>
        <end position="515"/>
    </location>
</feature>
<reference evidence="5 6" key="1">
    <citation type="submission" date="2011-09" db="EMBL/GenBank/DDBJ databases">
        <authorList>
            <consortium name="US DOE Joint Genome Institute (JGI-PGF)"/>
            <person name="Lucas S."/>
            <person name="Han J."/>
            <person name="Lapidus A."/>
            <person name="Cheng J.-F."/>
            <person name="Goodwin L."/>
            <person name="Pitluck S."/>
            <person name="Peters L."/>
            <person name="Land M.L."/>
            <person name="Hauser L."/>
            <person name="Orellana R."/>
            <person name="Lovley D."/>
            <person name="Woyke T.J."/>
        </authorList>
    </citation>
    <scope>NUCLEOTIDE SEQUENCE [LARGE SCALE GENOMIC DNA]</scope>
    <source>
        <strain evidence="5 6">2ac9</strain>
    </source>
</reference>